<organism evidence="1 2">
    <name type="scientific">Hymenobacter setariae</name>
    <dbReference type="NCBI Taxonomy" id="2594794"/>
    <lineage>
        <taxon>Bacteria</taxon>
        <taxon>Pseudomonadati</taxon>
        <taxon>Bacteroidota</taxon>
        <taxon>Cytophagia</taxon>
        <taxon>Cytophagales</taxon>
        <taxon>Hymenobacteraceae</taxon>
        <taxon>Hymenobacter</taxon>
    </lineage>
</organism>
<sequence>MSNSIKELIVDTCISIPNKDTNYRRNLRREASNGLESGKTGFLTREDDLQSSVENVLLGLFEAERDKPVTSALFKKTKYILCCVLGLVPGYRVLMHLWSAVVQLRSQAQHDSHIGAAHIIVQLPGRGETALASIRFDILDDAPHGH</sequence>
<dbReference type="Proteomes" id="UP000317624">
    <property type="component" value="Unassembled WGS sequence"/>
</dbReference>
<evidence type="ECO:0000313" key="1">
    <source>
        <dbReference type="EMBL" id="TVT37856.1"/>
    </source>
</evidence>
<protein>
    <submittedName>
        <fullName evidence="1">Uncharacterized protein</fullName>
    </submittedName>
</protein>
<keyword evidence="2" id="KW-1185">Reference proteome</keyword>
<evidence type="ECO:0000313" key="2">
    <source>
        <dbReference type="Proteomes" id="UP000317624"/>
    </source>
</evidence>
<reference evidence="1 2" key="1">
    <citation type="submission" date="2019-07" db="EMBL/GenBank/DDBJ databases">
        <title>Hymenobacter sp. straun FUR1 Genome sequencing and assembly.</title>
        <authorList>
            <person name="Chhetri G."/>
        </authorList>
    </citation>
    <scope>NUCLEOTIDE SEQUENCE [LARGE SCALE GENOMIC DNA]</scope>
    <source>
        <strain evidence="1 2">Fur1</strain>
    </source>
</reference>
<accession>A0A558BMW9</accession>
<proteinExistence type="predicted"/>
<gene>
    <name evidence="1" type="ORF">FNT36_22110</name>
</gene>
<dbReference type="AlphaFoldDB" id="A0A558BMW9"/>
<name>A0A558BMW9_9BACT</name>
<dbReference type="RefSeq" id="WP_144852268.1">
    <property type="nucleotide sequence ID" value="NZ_VMRJ01000006.1"/>
</dbReference>
<comment type="caution">
    <text evidence="1">The sequence shown here is derived from an EMBL/GenBank/DDBJ whole genome shotgun (WGS) entry which is preliminary data.</text>
</comment>
<dbReference type="EMBL" id="VMRJ01000006">
    <property type="protein sequence ID" value="TVT37856.1"/>
    <property type="molecule type" value="Genomic_DNA"/>
</dbReference>